<dbReference type="STRING" id="1715989.NITINOP_2471"/>
<sequence>MRRIKVINNEAGIDGMIAQMHVKGLMFDPYNNAYIVILRDENQSEMLPIWIGKPEASSISLALENIAPPRPMTHDFMKAYLDAVNAKVISVVITDLNENTYFAKIHLMYGDSEYTVDSRPSDAIALALRSEAPIFVNESVIKKQSSEELDQWLENLKPEDFGKLDS</sequence>
<proteinExistence type="predicted"/>
<gene>
    <name evidence="2" type="ORF">NITINOP_2471</name>
</gene>
<dbReference type="SUPFAM" id="SSF103256">
    <property type="entry name" value="Hypothetical protein TM0160"/>
    <property type="match status" value="1"/>
</dbReference>
<evidence type="ECO:0000259" key="1">
    <source>
        <dbReference type="PROSITE" id="PS51658"/>
    </source>
</evidence>
<feature type="domain" description="BFN" evidence="1">
    <location>
        <begin position="17"/>
        <end position="148"/>
    </location>
</feature>
<reference evidence="3" key="1">
    <citation type="submission" date="2015-09" db="EMBL/GenBank/DDBJ databases">
        <authorList>
            <person name="Daims H."/>
        </authorList>
    </citation>
    <scope>NUCLEOTIDE SEQUENCE [LARGE SCALE GENOMIC DNA]</scope>
</reference>
<evidence type="ECO:0000313" key="3">
    <source>
        <dbReference type="Proteomes" id="UP000066284"/>
    </source>
</evidence>
<dbReference type="PROSITE" id="PS51658">
    <property type="entry name" value="BFN"/>
    <property type="match status" value="1"/>
</dbReference>
<dbReference type="Pfam" id="PF02577">
    <property type="entry name" value="BFN_dom"/>
    <property type="match status" value="1"/>
</dbReference>
<evidence type="ECO:0000313" key="2">
    <source>
        <dbReference type="EMBL" id="CUQ67443.1"/>
    </source>
</evidence>
<dbReference type="GO" id="GO:0004518">
    <property type="term" value="F:nuclease activity"/>
    <property type="evidence" value="ECO:0007669"/>
    <property type="project" value="InterPro"/>
</dbReference>
<dbReference type="InterPro" id="IPR036104">
    <property type="entry name" value="BFN_sf"/>
</dbReference>
<dbReference type="EMBL" id="LN885086">
    <property type="protein sequence ID" value="CUQ67443.1"/>
    <property type="molecule type" value="Genomic_DNA"/>
</dbReference>
<dbReference type="Gene3D" id="3.10.690.10">
    <property type="entry name" value="Bifunctional nuclease domain"/>
    <property type="match status" value="1"/>
</dbReference>
<organism evidence="2 3">
    <name type="scientific">Candidatus Nitrospira inopinata</name>
    <dbReference type="NCBI Taxonomy" id="1715989"/>
    <lineage>
        <taxon>Bacteria</taxon>
        <taxon>Pseudomonadati</taxon>
        <taxon>Nitrospirota</taxon>
        <taxon>Nitrospiria</taxon>
        <taxon>Nitrospirales</taxon>
        <taxon>Nitrospiraceae</taxon>
        <taxon>Nitrospira</taxon>
    </lineage>
</organism>
<protein>
    <recommendedName>
        <fullName evidence="1">BFN domain-containing protein</fullName>
    </recommendedName>
</protein>
<name>A0A0S4KSL0_9BACT</name>
<keyword evidence="3" id="KW-1185">Reference proteome</keyword>
<dbReference type="AlphaFoldDB" id="A0A0S4KSL0"/>
<dbReference type="Proteomes" id="UP000066284">
    <property type="component" value="Chromosome 1"/>
</dbReference>
<dbReference type="PANTHER" id="PTHR15160">
    <property type="entry name" value="VON HIPPEL-LINDAU PROTEIN"/>
    <property type="match status" value="1"/>
</dbReference>
<dbReference type="KEGG" id="nio:NITINOP_2471"/>
<dbReference type="InterPro" id="IPR003729">
    <property type="entry name" value="Bi_nuclease_dom"/>
</dbReference>
<dbReference type="PANTHER" id="PTHR15160:SF1">
    <property type="entry name" value="VON HIPPEL-LINDAU DISEASE TUMOR SUPPRESSOR"/>
    <property type="match status" value="1"/>
</dbReference>
<accession>A0A0S4KSL0</accession>